<dbReference type="PATRIC" id="fig|1218507.3.peg.770"/>
<dbReference type="SUPFAM" id="SSF53474">
    <property type="entry name" value="alpha/beta-Hydrolases"/>
    <property type="match status" value="1"/>
</dbReference>
<reference evidence="3 4" key="1">
    <citation type="submission" date="2015-01" db="EMBL/GenBank/DDBJ databases">
        <title>Comparative genomics of the lactic acid bacteria isolated from the honey bee gut.</title>
        <authorList>
            <person name="Ellegaard K.M."/>
            <person name="Tamarit D."/>
            <person name="Javelind E."/>
            <person name="Olofsson T."/>
            <person name="Andersson S.G."/>
            <person name="Vasquez A."/>
        </authorList>
    </citation>
    <scope>NUCLEOTIDE SEQUENCE [LARGE SCALE GENOMIC DNA]</scope>
    <source>
        <strain evidence="3 4">Hma8</strain>
    </source>
</reference>
<dbReference type="HOGENOM" id="CLU_029375_6_3_9"/>
<sequence length="318" mass="36393">MQKLKHKKLWLSSIIIILLVCLLFTGAGYYFFRVACVPGKKSFLSSSSKVLKKTDPLYHEKKWFKAAAKQKWHIESADEKFKLEANFIPYKNSHKTAVVLPGYMDTKEDMGEYDALFHELGYNTLTPDPRAQGHSEGHYIGYGWPEKDDVKKWMSYLLETKGKQQQVVVYGLSMGAATAMMTSGLKLPHQVKAFIEDCGYTSVKDEIEHEAGVLYNMPAFPRFPLVEILSGINKIKVGYFMGAASSVQQLHKNHRPMLFIHGSQDNFVPTKMVYPNYKATRGPKEIWVAPKAKHAQSFSKHRQEYKRRVAAFLAKYIR</sequence>
<dbReference type="RefSeq" id="WP_046324564.1">
    <property type="nucleotide sequence ID" value="NZ_JBHTMT010000003.1"/>
</dbReference>
<dbReference type="InterPro" id="IPR052920">
    <property type="entry name" value="DNA-binding_regulatory"/>
</dbReference>
<feature type="transmembrane region" description="Helical" evidence="1">
    <location>
        <begin position="9"/>
        <end position="32"/>
    </location>
</feature>
<comment type="caution">
    <text evidence="3">The sequence shown here is derived from an EMBL/GenBank/DDBJ whole genome shotgun (WGS) entry which is preliminary data.</text>
</comment>
<evidence type="ECO:0000313" key="4">
    <source>
        <dbReference type="Proteomes" id="UP000033531"/>
    </source>
</evidence>
<evidence type="ECO:0000313" key="3">
    <source>
        <dbReference type="EMBL" id="KJY57075.1"/>
    </source>
</evidence>
<dbReference type="STRING" id="1218507.JF74_06020"/>
<proteinExistence type="predicted"/>
<keyword evidence="1" id="KW-0472">Membrane</keyword>
<gene>
    <name evidence="3" type="ORF">JF74_06020</name>
</gene>
<name>A0A0F4LEQ6_9LACO</name>
<accession>A0A0F4LEQ6</accession>
<dbReference type="Pfam" id="PF00561">
    <property type="entry name" value="Abhydrolase_1"/>
    <property type="match status" value="1"/>
</dbReference>
<dbReference type="Gene3D" id="3.40.50.1820">
    <property type="entry name" value="alpha/beta hydrolase"/>
    <property type="match status" value="1"/>
</dbReference>
<dbReference type="AlphaFoldDB" id="A0A0F4LEQ6"/>
<dbReference type="InterPro" id="IPR029058">
    <property type="entry name" value="AB_hydrolase_fold"/>
</dbReference>
<dbReference type="PANTHER" id="PTHR43358:SF4">
    <property type="entry name" value="ALPHA_BETA HYDROLASE FOLD-1 DOMAIN-CONTAINING PROTEIN"/>
    <property type="match status" value="1"/>
</dbReference>
<evidence type="ECO:0000259" key="2">
    <source>
        <dbReference type="Pfam" id="PF00561"/>
    </source>
</evidence>
<protein>
    <submittedName>
        <fullName evidence="3">Alpha/beta hydrolase</fullName>
    </submittedName>
</protein>
<dbReference type="PANTHER" id="PTHR43358">
    <property type="entry name" value="ALPHA/BETA-HYDROLASE"/>
    <property type="match status" value="1"/>
</dbReference>
<dbReference type="InterPro" id="IPR000073">
    <property type="entry name" value="AB_hydrolase_1"/>
</dbReference>
<keyword evidence="1" id="KW-1133">Transmembrane helix</keyword>
<dbReference type="OrthoDB" id="9776685at2"/>
<feature type="domain" description="AB hydrolase-1" evidence="2">
    <location>
        <begin position="115"/>
        <end position="211"/>
    </location>
</feature>
<dbReference type="Proteomes" id="UP000033531">
    <property type="component" value="Unassembled WGS sequence"/>
</dbReference>
<evidence type="ECO:0000256" key="1">
    <source>
        <dbReference type="SAM" id="Phobius"/>
    </source>
</evidence>
<dbReference type="GO" id="GO:0016787">
    <property type="term" value="F:hydrolase activity"/>
    <property type="evidence" value="ECO:0007669"/>
    <property type="project" value="UniProtKB-KW"/>
</dbReference>
<keyword evidence="1" id="KW-0812">Transmembrane</keyword>
<dbReference type="EMBL" id="JXLI01000009">
    <property type="protein sequence ID" value="KJY57075.1"/>
    <property type="molecule type" value="Genomic_DNA"/>
</dbReference>
<keyword evidence="3" id="KW-0378">Hydrolase</keyword>
<organism evidence="3 4">
    <name type="scientific">Lactobacillus melliventris</name>
    <dbReference type="NCBI Taxonomy" id="1218507"/>
    <lineage>
        <taxon>Bacteria</taxon>
        <taxon>Bacillati</taxon>
        <taxon>Bacillota</taxon>
        <taxon>Bacilli</taxon>
        <taxon>Lactobacillales</taxon>
        <taxon>Lactobacillaceae</taxon>
        <taxon>Lactobacillus</taxon>
    </lineage>
</organism>